<feature type="compositionally biased region" description="Low complexity" evidence="5">
    <location>
        <begin position="67"/>
        <end position="97"/>
    </location>
</feature>
<dbReference type="InterPro" id="IPR000254">
    <property type="entry name" value="CBD"/>
</dbReference>
<keyword evidence="4" id="KW-0964">Secreted</keyword>
<dbReference type="InterPro" id="IPR010126">
    <property type="entry name" value="Esterase_phb"/>
</dbReference>
<dbReference type="Pfam" id="PF10503">
    <property type="entry name" value="Esterase_PHB"/>
    <property type="match status" value="1"/>
</dbReference>
<evidence type="ECO:0000259" key="6">
    <source>
        <dbReference type="PROSITE" id="PS51164"/>
    </source>
</evidence>
<dbReference type="Gene3D" id="3.40.50.1820">
    <property type="entry name" value="alpha/beta hydrolase"/>
    <property type="match status" value="1"/>
</dbReference>
<dbReference type="PANTHER" id="PTHR43037:SF5">
    <property type="entry name" value="FERULOYL ESTERASE"/>
    <property type="match status" value="1"/>
</dbReference>
<evidence type="ECO:0000313" key="8">
    <source>
        <dbReference type="Proteomes" id="UP000054097"/>
    </source>
</evidence>
<gene>
    <name evidence="7" type="ORF">M408DRAFT_293800</name>
</gene>
<dbReference type="PROSITE" id="PS00562">
    <property type="entry name" value="CBM1_1"/>
    <property type="match status" value="1"/>
</dbReference>
<keyword evidence="4" id="KW-0624">Polysaccharide degradation</keyword>
<reference evidence="8" key="2">
    <citation type="submission" date="2015-01" db="EMBL/GenBank/DDBJ databases">
        <title>Evolutionary Origins and Diversification of the Mycorrhizal Mutualists.</title>
        <authorList>
            <consortium name="DOE Joint Genome Institute"/>
            <consortium name="Mycorrhizal Genomics Consortium"/>
            <person name="Kohler A."/>
            <person name="Kuo A."/>
            <person name="Nagy L.G."/>
            <person name="Floudas D."/>
            <person name="Copeland A."/>
            <person name="Barry K.W."/>
            <person name="Cichocki N."/>
            <person name="Veneault-Fourrey C."/>
            <person name="LaButti K."/>
            <person name="Lindquist E.A."/>
            <person name="Lipzen A."/>
            <person name="Lundell T."/>
            <person name="Morin E."/>
            <person name="Murat C."/>
            <person name="Riley R."/>
            <person name="Ohm R."/>
            <person name="Sun H."/>
            <person name="Tunlid A."/>
            <person name="Henrissat B."/>
            <person name="Grigoriev I.V."/>
            <person name="Hibbett D.S."/>
            <person name="Martin F."/>
        </authorList>
    </citation>
    <scope>NUCLEOTIDE SEQUENCE [LARGE SCALE GENOMIC DNA]</scope>
    <source>
        <strain evidence="8">MAFF 305830</strain>
    </source>
</reference>
<feature type="domain" description="CBM1" evidence="6">
    <location>
        <begin position="20"/>
        <end position="56"/>
    </location>
</feature>
<reference evidence="7 8" key="1">
    <citation type="submission" date="2014-04" db="EMBL/GenBank/DDBJ databases">
        <authorList>
            <consortium name="DOE Joint Genome Institute"/>
            <person name="Kuo A."/>
            <person name="Zuccaro A."/>
            <person name="Kohler A."/>
            <person name="Nagy L.G."/>
            <person name="Floudas D."/>
            <person name="Copeland A."/>
            <person name="Barry K.W."/>
            <person name="Cichocki N."/>
            <person name="Veneault-Fourrey C."/>
            <person name="LaButti K."/>
            <person name="Lindquist E.A."/>
            <person name="Lipzen A."/>
            <person name="Lundell T."/>
            <person name="Morin E."/>
            <person name="Murat C."/>
            <person name="Sun H."/>
            <person name="Tunlid A."/>
            <person name="Henrissat B."/>
            <person name="Grigoriev I.V."/>
            <person name="Hibbett D.S."/>
            <person name="Martin F."/>
            <person name="Nordberg H.P."/>
            <person name="Cantor M.N."/>
            <person name="Hua S.X."/>
        </authorList>
    </citation>
    <scope>NUCLEOTIDE SEQUENCE [LARGE SCALE GENOMIC DNA]</scope>
    <source>
        <strain evidence="7 8">MAFF 305830</strain>
    </source>
</reference>
<dbReference type="EMBL" id="KN824364">
    <property type="protein sequence ID" value="KIM22088.1"/>
    <property type="molecule type" value="Genomic_DNA"/>
</dbReference>
<keyword evidence="4" id="KW-0119">Carbohydrate metabolism</keyword>
<keyword evidence="2 4" id="KW-0732">Signal</keyword>
<keyword evidence="1 4" id="KW-0719">Serine esterase</keyword>
<organism evidence="7 8">
    <name type="scientific">Serendipita vermifera MAFF 305830</name>
    <dbReference type="NCBI Taxonomy" id="933852"/>
    <lineage>
        <taxon>Eukaryota</taxon>
        <taxon>Fungi</taxon>
        <taxon>Dikarya</taxon>
        <taxon>Basidiomycota</taxon>
        <taxon>Agaricomycotina</taxon>
        <taxon>Agaricomycetes</taxon>
        <taxon>Sebacinales</taxon>
        <taxon>Serendipitaceae</taxon>
        <taxon>Serendipita</taxon>
    </lineage>
</organism>
<comment type="similarity">
    <text evidence="4">Belongs to the carbohydrate esterase 1 (CE1) family.</text>
</comment>
<dbReference type="SUPFAM" id="SSF57180">
    <property type="entry name" value="Cellulose-binding domain"/>
    <property type="match status" value="1"/>
</dbReference>
<evidence type="ECO:0000256" key="2">
    <source>
        <dbReference type="ARBA" id="ARBA00022729"/>
    </source>
</evidence>
<dbReference type="STRING" id="933852.A0A0C2W6R2"/>
<dbReference type="AlphaFoldDB" id="A0A0C2W6R2"/>
<feature type="chain" id="PRO_5029034634" description="Carboxylic ester hydrolase" evidence="4">
    <location>
        <begin position="21"/>
        <end position="374"/>
    </location>
</feature>
<comment type="function">
    <text evidence="4">Esterase involved in the hydrolysis of xylan, a major structural heterogeneous polysaccharide found in plant biomass representing the second most abundant polysaccharide in the biosphere, after cellulose.</text>
</comment>
<dbReference type="NCBIfam" id="TIGR01840">
    <property type="entry name" value="esterase_phb"/>
    <property type="match status" value="1"/>
</dbReference>
<evidence type="ECO:0000313" key="7">
    <source>
        <dbReference type="EMBL" id="KIM22088.1"/>
    </source>
</evidence>
<dbReference type="SMART" id="SM00236">
    <property type="entry name" value="fCBD"/>
    <property type="match status" value="1"/>
</dbReference>
<proteinExistence type="inferred from homology"/>
<dbReference type="GO" id="GO:0030248">
    <property type="term" value="F:cellulose binding"/>
    <property type="evidence" value="ECO:0007669"/>
    <property type="project" value="InterPro"/>
</dbReference>
<dbReference type="HOGENOM" id="CLU_027551_1_1_1"/>
<evidence type="ECO:0000256" key="1">
    <source>
        <dbReference type="ARBA" id="ARBA00022487"/>
    </source>
</evidence>
<sequence>MKNLITSALLCLLGGKFAYGQVGAWGQCGGLNWTGGTTCISGYTCVYSNAWYSQCLPGTSTITSTSVSSSKPSSSSTSKASSTSSTSSKASSTSTSAGPINTTFPRATYTEMTNFGSNPTGVRAWLYVPQNLLAKPPIIVGIHWCSGTADAFYSGSNYKALADQKGFIVIYPQTPNSDGCWDVHTLETLTHNGGGDSLGIVSAVRWTITNFNADTTKIFATGISSGAMMTNVLIGAYPDIFAAGAASAGVPFACFEGSSAWNSVCSTGANIKTAQEWGDRVRAAYPGYTGTRPKMQFWHGTLDTTLNYNNFGEEVKQWTNVFGVSTTPTNTVLNYPLSGWTRYDYGPNVMGISAAGVDHSIPYQTTQIMEWFGL</sequence>
<dbReference type="EC" id="3.1.1.-" evidence="4"/>
<dbReference type="Pfam" id="PF00734">
    <property type="entry name" value="CBM_1"/>
    <property type="match status" value="1"/>
</dbReference>
<dbReference type="PANTHER" id="PTHR43037">
    <property type="entry name" value="UNNAMED PRODUCT-RELATED"/>
    <property type="match status" value="1"/>
</dbReference>
<dbReference type="GO" id="GO:0052689">
    <property type="term" value="F:carboxylic ester hydrolase activity"/>
    <property type="evidence" value="ECO:0007669"/>
    <property type="project" value="UniProtKB-KW"/>
</dbReference>
<dbReference type="SUPFAM" id="SSF53474">
    <property type="entry name" value="alpha/beta-Hydrolases"/>
    <property type="match status" value="2"/>
</dbReference>
<dbReference type="GO" id="GO:0045493">
    <property type="term" value="P:xylan catabolic process"/>
    <property type="evidence" value="ECO:0007669"/>
    <property type="project" value="UniProtKB-UniRule"/>
</dbReference>
<dbReference type="InterPro" id="IPR035971">
    <property type="entry name" value="CBD_sf"/>
</dbReference>
<dbReference type="OrthoDB" id="2425929at2759"/>
<dbReference type="InterPro" id="IPR029058">
    <property type="entry name" value="AB_hydrolase_fold"/>
</dbReference>
<keyword evidence="8" id="KW-1185">Reference proteome</keyword>
<evidence type="ECO:0000256" key="4">
    <source>
        <dbReference type="RuleBase" id="RU367147"/>
    </source>
</evidence>
<dbReference type="Proteomes" id="UP000054097">
    <property type="component" value="Unassembled WGS sequence"/>
</dbReference>
<evidence type="ECO:0000256" key="5">
    <source>
        <dbReference type="SAM" id="MobiDB-lite"/>
    </source>
</evidence>
<dbReference type="PROSITE" id="PS51164">
    <property type="entry name" value="CBM1_2"/>
    <property type="match status" value="1"/>
</dbReference>
<evidence type="ECO:0000256" key="3">
    <source>
        <dbReference type="ARBA" id="ARBA00022801"/>
    </source>
</evidence>
<dbReference type="InterPro" id="IPR050955">
    <property type="entry name" value="Plant_Biomass_Hydrol_Est"/>
</dbReference>
<keyword evidence="3 4" id="KW-0378">Hydrolase</keyword>
<accession>A0A0C2W6R2</accession>
<comment type="subcellular location">
    <subcellularLocation>
        <location evidence="4">Secreted</location>
    </subcellularLocation>
</comment>
<protein>
    <recommendedName>
        <fullName evidence="4">Carboxylic ester hydrolase</fullName>
        <ecNumber evidence="4">3.1.1.-</ecNumber>
    </recommendedName>
</protein>
<feature type="region of interest" description="Disordered" evidence="5">
    <location>
        <begin position="67"/>
        <end position="99"/>
    </location>
</feature>
<name>A0A0C2W6R2_SERVB</name>
<dbReference type="GO" id="GO:0005576">
    <property type="term" value="C:extracellular region"/>
    <property type="evidence" value="ECO:0007669"/>
    <property type="project" value="UniProtKB-SubCell"/>
</dbReference>
<feature type="signal peptide" evidence="4">
    <location>
        <begin position="1"/>
        <end position="20"/>
    </location>
</feature>